<feature type="domain" description="TonB-dependent receptor-like beta-barrel" evidence="12">
    <location>
        <begin position="376"/>
        <end position="862"/>
    </location>
</feature>
<keyword evidence="2 8" id="KW-0813">Transport</keyword>
<evidence type="ECO:0000256" key="5">
    <source>
        <dbReference type="ARBA" id="ARBA00023077"/>
    </source>
</evidence>
<dbReference type="InterPro" id="IPR037066">
    <property type="entry name" value="Plug_dom_sf"/>
</dbReference>
<evidence type="ECO:0000256" key="3">
    <source>
        <dbReference type="ARBA" id="ARBA00022452"/>
    </source>
</evidence>
<evidence type="ECO:0000256" key="1">
    <source>
        <dbReference type="ARBA" id="ARBA00004571"/>
    </source>
</evidence>
<evidence type="ECO:0000256" key="10">
    <source>
        <dbReference type="SAM" id="MobiDB-lite"/>
    </source>
</evidence>
<dbReference type="EMBL" id="JBHLTS010000022">
    <property type="protein sequence ID" value="MFC0515531.1"/>
    <property type="molecule type" value="Genomic_DNA"/>
</dbReference>
<dbReference type="InterPro" id="IPR008969">
    <property type="entry name" value="CarboxyPept-like_regulatory"/>
</dbReference>
<name>A0ABV6L7V7_9SPHI</name>
<comment type="caution">
    <text evidence="14">The sequence shown here is derived from an EMBL/GenBank/DDBJ whole genome shotgun (WGS) entry which is preliminary data.</text>
</comment>
<dbReference type="Pfam" id="PF00593">
    <property type="entry name" value="TonB_dep_Rec_b-barrel"/>
    <property type="match status" value="1"/>
</dbReference>
<dbReference type="Gene3D" id="2.170.130.10">
    <property type="entry name" value="TonB-dependent receptor, plug domain"/>
    <property type="match status" value="1"/>
</dbReference>
<evidence type="ECO:0000256" key="11">
    <source>
        <dbReference type="SAM" id="SignalP"/>
    </source>
</evidence>
<evidence type="ECO:0000259" key="12">
    <source>
        <dbReference type="Pfam" id="PF00593"/>
    </source>
</evidence>
<keyword evidence="4 8" id="KW-0812">Transmembrane</keyword>
<proteinExistence type="inferred from homology"/>
<keyword evidence="3 8" id="KW-1134">Transmembrane beta strand</keyword>
<accession>A0ABV6L7V7</accession>
<dbReference type="InterPro" id="IPR000531">
    <property type="entry name" value="Beta-barrel_TonB"/>
</dbReference>
<protein>
    <submittedName>
        <fullName evidence="14">TonB-dependent receptor domain-containing protein</fullName>
    </submittedName>
</protein>
<dbReference type="InterPro" id="IPR039426">
    <property type="entry name" value="TonB-dep_rcpt-like"/>
</dbReference>
<dbReference type="Pfam" id="PF13715">
    <property type="entry name" value="CarbopepD_reg_2"/>
    <property type="match status" value="1"/>
</dbReference>
<keyword evidence="14" id="KW-0675">Receptor</keyword>
<evidence type="ECO:0000256" key="2">
    <source>
        <dbReference type="ARBA" id="ARBA00022448"/>
    </source>
</evidence>
<evidence type="ECO:0000256" key="7">
    <source>
        <dbReference type="ARBA" id="ARBA00023237"/>
    </source>
</evidence>
<dbReference type="Pfam" id="PF07715">
    <property type="entry name" value="Plug"/>
    <property type="match status" value="1"/>
</dbReference>
<feature type="chain" id="PRO_5045258231" evidence="11">
    <location>
        <begin position="22"/>
        <end position="906"/>
    </location>
</feature>
<dbReference type="RefSeq" id="WP_377023350.1">
    <property type="nucleotide sequence ID" value="NZ_JBHLTS010000022.1"/>
</dbReference>
<dbReference type="InterPro" id="IPR012910">
    <property type="entry name" value="Plug_dom"/>
</dbReference>
<dbReference type="CDD" id="cd01347">
    <property type="entry name" value="ligand_gated_channel"/>
    <property type="match status" value="1"/>
</dbReference>
<keyword evidence="15" id="KW-1185">Reference proteome</keyword>
<dbReference type="SUPFAM" id="SSF49464">
    <property type="entry name" value="Carboxypeptidase regulatory domain-like"/>
    <property type="match status" value="1"/>
</dbReference>
<feature type="signal peptide" evidence="11">
    <location>
        <begin position="1"/>
        <end position="21"/>
    </location>
</feature>
<evidence type="ECO:0000256" key="9">
    <source>
        <dbReference type="RuleBase" id="RU003357"/>
    </source>
</evidence>
<dbReference type="Gene3D" id="2.60.40.1120">
    <property type="entry name" value="Carboxypeptidase-like, regulatory domain"/>
    <property type="match status" value="1"/>
</dbReference>
<keyword evidence="6 8" id="KW-0472">Membrane</keyword>
<organism evidence="14 15">
    <name type="scientific">Mucilaginibacter angelicae</name>
    <dbReference type="NCBI Taxonomy" id="869718"/>
    <lineage>
        <taxon>Bacteria</taxon>
        <taxon>Pseudomonadati</taxon>
        <taxon>Bacteroidota</taxon>
        <taxon>Sphingobacteriia</taxon>
        <taxon>Sphingobacteriales</taxon>
        <taxon>Sphingobacteriaceae</taxon>
        <taxon>Mucilaginibacter</taxon>
    </lineage>
</organism>
<feature type="domain" description="TonB-dependent receptor plug" evidence="13">
    <location>
        <begin position="119"/>
        <end position="240"/>
    </location>
</feature>
<comment type="subcellular location">
    <subcellularLocation>
        <location evidence="1 8">Cell outer membrane</location>
        <topology evidence="1 8">Multi-pass membrane protein</topology>
    </subcellularLocation>
</comment>
<gene>
    <name evidence="14" type="ORF">ACFFGT_15030</name>
</gene>
<comment type="similarity">
    <text evidence="8 9">Belongs to the TonB-dependent receptor family.</text>
</comment>
<reference evidence="14 15" key="1">
    <citation type="submission" date="2024-09" db="EMBL/GenBank/DDBJ databases">
        <authorList>
            <person name="Sun Q."/>
            <person name="Mori K."/>
        </authorList>
    </citation>
    <scope>NUCLEOTIDE SEQUENCE [LARGE SCALE GENOMIC DNA]</scope>
    <source>
        <strain evidence="14 15">NCAIM B.02415</strain>
    </source>
</reference>
<dbReference type="PANTHER" id="PTHR47234:SF3">
    <property type="entry name" value="SECRETIN_TONB SHORT N-TERMINAL DOMAIN-CONTAINING PROTEIN"/>
    <property type="match status" value="1"/>
</dbReference>
<evidence type="ECO:0000313" key="14">
    <source>
        <dbReference type="EMBL" id="MFC0515531.1"/>
    </source>
</evidence>
<evidence type="ECO:0000313" key="15">
    <source>
        <dbReference type="Proteomes" id="UP001589828"/>
    </source>
</evidence>
<evidence type="ECO:0000256" key="6">
    <source>
        <dbReference type="ARBA" id="ARBA00023136"/>
    </source>
</evidence>
<evidence type="ECO:0000259" key="13">
    <source>
        <dbReference type="Pfam" id="PF07715"/>
    </source>
</evidence>
<evidence type="ECO:0000256" key="8">
    <source>
        <dbReference type="PROSITE-ProRule" id="PRU01360"/>
    </source>
</evidence>
<dbReference type="PROSITE" id="PS52016">
    <property type="entry name" value="TONB_DEPENDENT_REC_3"/>
    <property type="match status" value="1"/>
</dbReference>
<dbReference type="PANTHER" id="PTHR47234">
    <property type="match status" value="1"/>
</dbReference>
<dbReference type="SUPFAM" id="SSF56935">
    <property type="entry name" value="Porins"/>
    <property type="match status" value="1"/>
</dbReference>
<evidence type="ECO:0000256" key="4">
    <source>
        <dbReference type="ARBA" id="ARBA00022692"/>
    </source>
</evidence>
<keyword evidence="11" id="KW-0732">Signal</keyword>
<sequence>MTKKLTSIILLFLFINHFAIAQDKVITGHITDNTGKPVNGATVIAQPSGRGTASTADGSFRLSAANTDKAIKVTLVGYEAYIQPITGLHKFDIALQPSSGNVLNEVVLVGTRSAGRTRLNTTAPVDVFDIGKLQQQTPQNDLNQLLQYASPSFNSNRQSSSDGTEHIDPASIRGLGPDQLLVLINGKRRHTTSLVNNQGTIGNGSVGTDLNAIPASAIERIEVLRDGASAQYGSDAIAGVVDIVLKKNTGDLFASATGGVSSKGDGGLGQLNLNYGTALGKNGGYINITGEGYIRDRTTRAQNNNLIIFDQSALNNYFAYDFTDDPAASRKYDDDMLKQKGLSRDKFNFQIGDAKIKNIASFFNLSLPFSDGKGEFYAFGGYSYRQGEGYGFRRLPSDYTVNVYSIFPDGYQPNTTSHISDRSIAFGFKHTLGSWKADLSNTLGDNRFDYFVNNTVNASLEDKSPTSFKAGGHEFLQNTTNFDISRKFDVLQGLNLAFGAEFRVDKYQIRAGEEASWKNYALVTAPDGTVSNPSGLAGGSQSFPGFSPQNAVDKSRNNTGVYADAELDVTSKWLISGATRFEHYSDFGSALSGKFATRYKIASGFNLRGAISNGFRAPSLQQQYFSYVSTDILPDNTLGASGFFTNNSAVAKALGIPKLKQEKSVNYSFGFTAQPLKDLNISADGYLINIKDRIVLTGSFGFDPDGNPVPAIQDIINPLGASSARFFSNAVDTRTKGIDVVADYTIRSGNNRFNASLGFNINTNKITGIHVPAQLKGQERIFFSPNDSTLIVKGTPHTKTNLSLTYSYKKFSMLLRNVYFGAVNRNDFPFGEEQQFKGKIVTDISFSYTVNPLTLTIGANNLFNIYPDKQIYDNSYFGVFKYAPVQMGTLGSFFFGRLTLNIPSGK</sequence>
<dbReference type="InterPro" id="IPR036942">
    <property type="entry name" value="Beta-barrel_TonB_sf"/>
</dbReference>
<keyword evidence="5 9" id="KW-0798">TonB box</keyword>
<dbReference type="Proteomes" id="UP001589828">
    <property type="component" value="Unassembled WGS sequence"/>
</dbReference>
<feature type="region of interest" description="Disordered" evidence="10">
    <location>
        <begin position="153"/>
        <end position="172"/>
    </location>
</feature>
<dbReference type="Gene3D" id="2.40.170.20">
    <property type="entry name" value="TonB-dependent receptor, beta-barrel domain"/>
    <property type="match status" value="1"/>
</dbReference>
<keyword evidence="7 8" id="KW-0998">Cell outer membrane</keyword>